<feature type="region of interest" description="Disordered" evidence="1">
    <location>
        <begin position="91"/>
        <end position="137"/>
    </location>
</feature>
<protein>
    <submittedName>
        <fullName evidence="2">Uncharacterized protein</fullName>
    </submittedName>
</protein>
<feature type="compositionally biased region" description="Basic and acidic residues" evidence="1">
    <location>
        <begin position="106"/>
        <end position="115"/>
    </location>
</feature>
<feature type="compositionally biased region" description="Acidic residues" evidence="1">
    <location>
        <begin position="96"/>
        <end position="105"/>
    </location>
</feature>
<comment type="caution">
    <text evidence="2">The sequence shown here is derived from an EMBL/GenBank/DDBJ whole genome shotgun (WGS) entry which is preliminary data.</text>
</comment>
<evidence type="ECO:0000256" key="1">
    <source>
        <dbReference type="SAM" id="MobiDB-lite"/>
    </source>
</evidence>
<proteinExistence type="predicted"/>
<evidence type="ECO:0000313" key="3">
    <source>
        <dbReference type="Proteomes" id="UP000324241"/>
    </source>
</evidence>
<dbReference type="RefSeq" id="XP_033425396.1">
    <property type="nucleotide sequence ID" value="XM_033572081.1"/>
</dbReference>
<dbReference type="AlphaFoldDB" id="A0A5M9MGE4"/>
<feature type="region of interest" description="Disordered" evidence="1">
    <location>
        <begin position="167"/>
        <end position="205"/>
    </location>
</feature>
<reference evidence="2 3" key="1">
    <citation type="submission" date="2019-08" db="EMBL/GenBank/DDBJ databases">
        <title>The genome sequence of a newly discovered highly antifungal drug resistant Aspergillus species, Aspergillus tanneri NIH 1004.</title>
        <authorList>
            <person name="Mounaud S."/>
            <person name="Singh I."/>
            <person name="Joardar V."/>
            <person name="Pakala S."/>
            <person name="Pakala S."/>
            <person name="Venepally P."/>
            <person name="Chung J.K."/>
            <person name="Losada L."/>
            <person name="Nierman W.C."/>
        </authorList>
    </citation>
    <scope>NUCLEOTIDE SEQUENCE [LARGE SCALE GENOMIC DNA]</scope>
    <source>
        <strain evidence="2 3">NIH1004</strain>
    </source>
</reference>
<evidence type="ECO:0000313" key="2">
    <source>
        <dbReference type="EMBL" id="KAA8646035.1"/>
    </source>
</evidence>
<dbReference type="OrthoDB" id="4358152at2759"/>
<dbReference type="EMBL" id="QUQM01000007">
    <property type="protein sequence ID" value="KAA8646035.1"/>
    <property type="molecule type" value="Genomic_DNA"/>
</dbReference>
<sequence>MMALNYLTNFDSVPKSERLLIRSKIFKLPPFPKDREFCWDCRPPPSWEAITQGQEPDKNPREPTTVSDTALIAVTDPGAEQLRNQIKLQIVGSGGEPEEEPEEESSEQRSQERIQEPSQDFSLDANHRRDEQPDEELDLRSRRNWWFGPLSSSSESEEDVYFFSDEYKEGDDDDKNKDGDDDESNGGGATLCILRPPSETDSDDYEYPDRLQILNRPINQYRARPVRDFGPDLTGKEECLDLERAPLGLQFWDSMVLNPEGGPGKYMRFEAYSYYGFLLWEEWRMIEFGLWSNRPIEDMSVYYQKWFRFLCPEDMAFHQKFRYVWDKDWL</sequence>
<organism evidence="2 3">
    <name type="scientific">Aspergillus tanneri</name>
    <dbReference type="NCBI Taxonomy" id="1220188"/>
    <lineage>
        <taxon>Eukaryota</taxon>
        <taxon>Fungi</taxon>
        <taxon>Dikarya</taxon>
        <taxon>Ascomycota</taxon>
        <taxon>Pezizomycotina</taxon>
        <taxon>Eurotiomycetes</taxon>
        <taxon>Eurotiomycetidae</taxon>
        <taxon>Eurotiales</taxon>
        <taxon>Aspergillaceae</taxon>
        <taxon>Aspergillus</taxon>
        <taxon>Aspergillus subgen. Circumdati</taxon>
    </lineage>
</organism>
<gene>
    <name evidence="2" type="ORF">ATNIH1004_007457</name>
</gene>
<name>A0A5M9MGE4_9EURO</name>
<dbReference type="VEuPathDB" id="FungiDB:EYZ11_008577"/>
<dbReference type="Proteomes" id="UP000324241">
    <property type="component" value="Unassembled WGS sequence"/>
</dbReference>
<feature type="region of interest" description="Disordered" evidence="1">
    <location>
        <begin position="46"/>
        <end position="67"/>
    </location>
</feature>
<accession>A0A5M9MGE4</accession>
<dbReference type="GeneID" id="54330159"/>
<feature type="compositionally biased region" description="Acidic residues" evidence="1">
    <location>
        <begin position="168"/>
        <end position="184"/>
    </location>
</feature>